<comment type="caution">
    <text evidence="2">The sequence shown here is derived from an EMBL/GenBank/DDBJ whole genome shotgun (WGS) entry which is preliminary data.</text>
</comment>
<evidence type="ECO:0000313" key="3">
    <source>
        <dbReference type="Proteomes" id="UP000054995"/>
    </source>
</evidence>
<gene>
    <name evidence="2" type="ORF">T4D_15271</name>
</gene>
<accession>A0A0V1FL38</accession>
<name>A0A0V1FL38_TRIPS</name>
<feature type="region of interest" description="Disordered" evidence="1">
    <location>
        <begin position="58"/>
        <end position="86"/>
    </location>
</feature>
<reference evidence="2 3" key="1">
    <citation type="submission" date="2015-01" db="EMBL/GenBank/DDBJ databases">
        <title>Evolution of Trichinella species and genotypes.</title>
        <authorList>
            <person name="Korhonen P.K."/>
            <person name="Edoardo P."/>
            <person name="Giuseppe L.R."/>
            <person name="Gasser R.B."/>
        </authorList>
    </citation>
    <scope>NUCLEOTIDE SEQUENCE [LARGE SCALE GENOMIC DNA]</scope>
    <source>
        <strain evidence="2">ISS470</strain>
    </source>
</reference>
<dbReference type="Proteomes" id="UP000054995">
    <property type="component" value="Unassembled WGS sequence"/>
</dbReference>
<evidence type="ECO:0000313" key="2">
    <source>
        <dbReference type="EMBL" id="KRY86706.1"/>
    </source>
</evidence>
<dbReference type="EMBL" id="JYDT01000067">
    <property type="protein sequence ID" value="KRY86706.1"/>
    <property type="molecule type" value="Genomic_DNA"/>
</dbReference>
<dbReference type="AlphaFoldDB" id="A0A0V1FL38"/>
<keyword evidence="3" id="KW-1185">Reference proteome</keyword>
<proteinExistence type="predicted"/>
<sequence>MADFTKLCKNCCDAASVIYKGNAYKLKHTMNLARERTNRSENSLVEWLKLDREPGRQKANWSGVGSQRRCNRERRTSHGGGQFGPAFGKDGGGARTALLLAIYAEAIGVLQVRWPGQLPNRLLSATDQNLATRSSEWQNQERLLLAIADLEAGHAPSVVGKLNGLEIPLLLDSGAVVSLVPLST</sequence>
<protein>
    <submittedName>
        <fullName evidence="2">Uncharacterized protein</fullName>
    </submittedName>
</protein>
<evidence type="ECO:0000256" key="1">
    <source>
        <dbReference type="SAM" id="MobiDB-lite"/>
    </source>
</evidence>
<organism evidence="2 3">
    <name type="scientific">Trichinella pseudospiralis</name>
    <name type="common">Parasitic roundworm</name>
    <dbReference type="NCBI Taxonomy" id="6337"/>
    <lineage>
        <taxon>Eukaryota</taxon>
        <taxon>Metazoa</taxon>
        <taxon>Ecdysozoa</taxon>
        <taxon>Nematoda</taxon>
        <taxon>Enoplea</taxon>
        <taxon>Dorylaimia</taxon>
        <taxon>Trichinellida</taxon>
        <taxon>Trichinellidae</taxon>
        <taxon>Trichinella</taxon>
    </lineage>
</organism>